<reference evidence="7" key="1">
    <citation type="submission" date="2022-08" db="EMBL/GenBank/DDBJ databases">
        <authorList>
            <consortium name="DOE Joint Genome Institute"/>
            <person name="Min B."/>
            <person name="Riley R."/>
            <person name="Sierra-Patev S."/>
            <person name="Naranjo-Ortiz M."/>
            <person name="Looney B."/>
            <person name="Konkel Z."/>
            <person name="Slot J.C."/>
            <person name="Sakamoto Y."/>
            <person name="Steenwyk J.L."/>
            <person name="Rokas A."/>
            <person name="Carro J."/>
            <person name="Camarero S."/>
            <person name="Ferreira P."/>
            <person name="Molpeceres G."/>
            <person name="Ruiz-Duenas F.J."/>
            <person name="Serrano A."/>
            <person name="Henrissat B."/>
            <person name="Drula E."/>
            <person name="Hughes K.W."/>
            <person name="Mata J.L."/>
            <person name="Ishikawa N.K."/>
            <person name="Vargas-Isla R."/>
            <person name="Ushijima S."/>
            <person name="Smith C.A."/>
            <person name="Ahrendt S."/>
            <person name="Andreopoulos W."/>
            <person name="He G."/>
            <person name="Labutti K."/>
            <person name="Lipzen A."/>
            <person name="Ng V."/>
            <person name="Sandor L."/>
            <person name="Barry K."/>
            <person name="Martinez A.T."/>
            <person name="Xiao Y."/>
            <person name="Gibbons J.G."/>
            <person name="Terashima K."/>
            <person name="Hibbett D.S."/>
            <person name="Grigoriev I.V."/>
        </authorList>
    </citation>
    <scope>NUCLEOTIDE SEQUENCE</scope>
    <source>
        <strain evidence="7">TFB10827</strain>
    </source>
</reference>
<dbReference type="InterPro" id="IPR044862">
    <property type="entry name" value="Pro_4_hyd_alph_FE2OG_OXY"/>
</dbReference>
<dbReference type="EMBL" id="MU790525">
    <property type="protein sequence ID" value="KAJ4000203.1"/>
    <property type="molecule type" value="Genomic_DNA"/>
</dbReference>
<protein>
    <recommendedName>
        <fullName evidence="6">Prolyl 4-hydroxylase alpha subunit domain-containing protein</fullName>
    </recommendedName>
</protein>
<comment type="caution">
    <text evidence="7">The sequence shown here is derived from an EMBL/GenBank/DDBJ whole genome shotgun (WGS) entry which is preliminary data.</text>
</comment>
<comment type="cofactor">
    <cofactor evidence="1">
        <name>L-ascorbate</name>
        <dbReference type="ChEBI" id="CHEBI:38290"/>
    </cofactor>
</comment>
<keyword evidence="2" id="KW-0479">Metal-binding</keyword>
<dbReference type="SMART" id="SM00702">
    <property type="entry name" value="P4Hc"/>
    <property type="match status" value="1"/>
</dbReference>
<evidence type="ECO:0000256" key="3">
    <source>
        <dbReference type="ARBA" id="ARBA00022964"/>
    </source>
</evidence>
<name>A0ABQ8QP64_9AGAR</name>
<dbReference type="Gene3D" id="2.60.120.620">
    <property type="entry name" value="q2cbj1_9rhob like domain"/>
    <property type="match status" value="1"/>
</dbReference>
<evidence type="ECO:0000256" key="5">
    <source>
        <dbReference type="ARBA" id="ARBA00023004"/>
    </source>
</evidence>
<evidence type="ECO:0000313" key="8">
    <source>
        <dbReference type="Proteomes" id="UP001163828"/>
    </source>
</evidence>
<sequence>MSATFDLPKIPSTRPSVSYIDFATTPLAKWYSGSYALVVDNLFSPQECENLIALAESTESEDGKGWQPAKIQGGPLPTDQILDTRYRYNDRILRFDHDAAKAIYERVLPIVENDIGTIKEGSDWGRIVGGGSRNQVRGTWNLVGLNERLSFLRYGPGHFFKEHLDGRLDLPDGRKSRVTIQIYLNGSDTATLKGGATRFYFQPKFLDVVPKTGSALIFQQRGLYHSGETVQEGLKYTMRTDFMFEQIFTSN</sequence>
<keyword evidence="4" id="KW-0560">Oxidoreductase</keyword>
<evidence type="ECO:0000256" key="4">
    <source>
        <dbReference type="ARBA" id="ARBA00023002"/>
    </source>
</evidence>
<keyword evidence="8" id="KW-1185">Reference proteome</keyword>
<feature type="domain" description="Prolyl 4-hydroxylase alpha subunit" evidence="6">
    <location>
        <begin position="34"/>
        <end position="243"/>
    </location>
</feature>
<evidence type="ECO:0000259" key="6">
    <source>
        <dbReference type="SMART" id="SM00702"/>
    </source>
</evidence>
<dbReference type="PANTHER" id="PTHR10869:SF241">
    <property type="entry name" value="FE2OG DIOXYGENASE DOMAIN-CONTAINING PROTEIN"/>
    <property type="match status" value="1"/>
</dbReference>
<dbReference type="InterPro" id="IPR006620">
    <property type="entry name" value="Pro_4_hyd_alph"/>
</dbReference>
<organism evidence="7 8">
    <name type="scientific">Lentinula boryana</name>
    <dbReference type="NCBI Taxonomy" id="40481"/>
    <lineage>
        <taxon>Eukaryota</taxon>
        <taxon>Fungi</taxon>
        <taxon>Dikarya</taxon>
        <taxon>Basidiomycota</taxon>
        <taxon>Agaricomycotina</taxon>
        <taxon>Agaricomycetes</taxon>
        <taxon>Agaricomycetidae</taxon>
        <taxon>Agaricales</taxon>
        <taxon>Marasmiineae</taxon>
        <taxon>Omphalotaceae</taxon>
        <taxon>Lentinula</taxon>
    </lineage>
</organism>
<dbReference type="InterPro" id="IPR045054">
    <property type="entry name" value="P4HA-like"/>
</dbReference>
<dbReference type="Pfam" id="PF13640">
    <property type="entry name" value="2OG-FeII_Oxy_3"/>
    <property type="match status" value="1"/>
</dbReference>
<accession>A0ABQ8QP64</accession>
<keyword evidence="5" id="KW-0408">Iron</keyword>
<keyword evidence="3" id="KW-0223">Dioxygenase</keyword>
<gene>
    <name evidence="7" type="ORF">F5050DRAFT_1563437</name>
</gene>
<evidence type="ECO:0000256" key="2">
    <source>
        <dbReference type="ARBA" id="ARBA00022723"/>
    </source>
</evidence>
<dbReference type="PANTHER" id="PTHR10869">
    <property type="entry name" value="PROLYL 4-HYDROXYLASE ALPHA SUBUNIT"/>
    <property type="match status" value="1"/>
</dbReference>
<proteinExistence type="predicted"/>
<dbReference type="Proteomes" id="UP001163828">
    <property type="component" value="Unassembled WGS sequence"/>
</dbReference>
<evidence type="ECO:0000313" key="7">
    <source>
        <dbReference type="EMBL" id="KAJ4000203.1"/>
    </source>
</evidence>
<evidence type="ECO:0000256" key="1">
    <source>
        <dbReference type="ARBA" id="ARBA00001961"/>
    </source>
</evidence>